<keyword evidence="5 7" id="KW-0460">Magnesium</keyword>
<evidence type="ECO:0000256" key="2">
    <source>
        <dbReference type="ARBA" id="ARBA00010231"/>
    </source>
</evidence>
<keyword evidence="3" id="KW-0597">Phosphoprotein</keyword>
<dbReference type="SUPFAM" id="SSF53738">
    <property type="entry name" value="Phosphoglucomutase, first 3 domains"/>
    <property type="match status" value="3"/>
</dbReference>
<evidence type="ECO:0000259" key="8">
    <source>
        <dbReference type="Pfam" id="PF00408"/>
    </source>
</evidence>
<evidence type="ECO:0000256" key="5">
    <source>
        <dbReference type="ARBA" id="ARBA00022842"/>
    </source>
</evidence>
<comment type="similarity">
    <text evidence="2 7">Belongs to the phosphohexose mutase family.</text>
</comment>
<dbReference type="AlphaFoldDB" id="A0A1Q8HZT7"/>
<reference evidence="12 13" key="1">
    <citation type="submission" date="2016-12" db="EMBL/GenBank/DDBJ databases">
        <title>Genomic comparison of strains in the 'Actinomyces naeslundii' group.</title>
        <authorList>
            <person name="Mughal S.R."/>
            <person name="Do T."/>
            <person name="Gilbert S.C."/>
            <person name="Witherden E.A."/>
            <person name="Didelot X."/>
            <person name="Beighton D."/>
        </authorList>
    </citation>
    <scope>NUCLEOTIDE SEQUENCE [LARGE SCALE GENOMIC DNA]</scope>
    <source>
        <strain evidence="12 13">S64C</strain>
    </source>
</reference>
<dbReference type="InterPro" id="IPR016055">
    <property type="entry name" value="A-D-PHexomutase_a/b/a-I/II/III"/>
</dbReference>
<evidence type="ECO:0000259" key="11">
    <source>
        <dbReference type="Pfam" id="PF02880"/>
    </source>
</evidence>
<proteinExistence type="inferred from homology"/>
<dbReference type="RefSeq" id="WP_075249822.1">
    <property type="nucleotide sequence ID" value="NZ_MSGO01000038.1"/>
</dbReference>
<accession>A0A1Q8HZT7</accession>
<feature type="domain" description="Alpha-D-phosphohexomutase alpha/beta/alpha" evidence="10">
    <location>
        <begin position="225"/>
        <end position="328"/>
    </location>
</feature>
<evidence type="ECO:0000256" key="6">
    <source>
        <dbReference type="ARBA" id="ARBA00023235"/>
    </source>
</evidence>
<evidence type="ECO:0000256" key="3">
    <source>
        <dbReference type="ARBA" id="ARBA00022553"/>
    </source>
</evidence>
<dbReference type="InterPro" id="IPR005844">
    <property type="entry name" value="A-D-PHexomutase_a/b/a-I"/>
</dbReference>
<protein>
    <submittedName>
        <fullName evidence="12">Phosphomannomutase</fullName>
    </submittedName>
</protein>
<dbReference type="GO" id="GO:0006166">
    <property type="term" value="P:purine ribonucleoside salvage"/>
    <property type="evidence" value="ECO:0007669"/>
    <property type="project" value="TreeGrafter"/>
</dbReference>
<dbReference type="PROSITE" id="PS00710">
    <property type="entry name" value="PGM_PMM"/>
    <property type="match status" value="1"/>
</dbReference>
<evidence type="ECO:0000259" key="10">
    <source>
        <dbReference type="Pfam" id="PF02879"/>
    </source>
</evidence>
<evidence type="ECO:0000256" key="1">
    <source>
        <dbReference type="ARBA" id="ARBA00001946"/>
    </source>
</evidence>
<gene>
    <name evidence="12" type="ORF">BKH32_09660</name>
</gene>
<feature type="domain" description="Alpha-D-phosphohexomutase alpha/beta/alpha" evidence="9">
    <location>
        <begin position="60"/>
        <end position="176"/>
    </location>
</feature>
<dbReference type="CDD" id="cd05799">
    <property type="entry name" value="PGM2"/>
    <property type="match status" value="1"/>
</dbReference>
<evidence type="ECO:0000256" key="7">
    <source>
        <dbReference type="RuleBase" id="RU004326"/>
    </source>
</evidence>
<feature type="domain" description="Alpha-D-phosphohexomutase C-terminal" evidence="8">
    <location>
        <begin position="516"/>
        <end position="544"/>
    </location>
</feature>
<dbReference type="InterPro" id="IPR005846">
    <property type="entry name" value="A-D-PHexomutase_a/b/a-III"/>
</dbReference>
<keyword evidence="6" id="KW-0413">Isomerase</keyword>
<dbReference type="InterPro" id="IPR016066">
    <property type="entry name" value="A-D-PHexomutase_CS"/>
</dbReference>
<evidence type="ECO:0000313" key="13">
    <source>
        <dbReference type="Proteomes" id="UP000185736"/>
    </source>
</evidence>
<dbReference type="Pfam" id="PF02878">
    <property type="entry name" value="PGM_PMM_I"/>
    <property type="match status" value="1"/>
</dbReference>
<feature type="domain" description="Alpha-D-phosphohexomutase alpha/beta/alpha" evidence="11">
    <location>
        <begin position="340"/>
        <end position="451"/>
    </location>
</feature>
<dbReference type="PRINTS" id="PR00509">
    <property type="entry name" value="PGMPMM"/>
</dbReference>
<name>A0A1Q8HZT7_9ACTO</name>
<dbReference type="Pfam" id="PF02879">
    <property type="entry name" value="PGM_PMM_II"/>
    <property type="match status" value="1"/>
</dbReference>
<dbReference type="Proteomes" id="UP000185736">
    <property type="component" value="Unassembled WGS sequence"/>
</dbReference>
<dbReference type="PANTHER" id="PTHR45745">
    <property type="entry name" value="PHOSPHOMANNOMUTASE 45A"/>
    <property type="match status" value="1"/>
</dbReference>
<dbReference type="InterPro" id="IPR005845">
    <property type="entry name" value="A-D-PHexomutase_a/b/a-II"/>
</dbReference>
<dbReference type="Pfam" id="PF00408">
    <property type="entry name" value="PGM_PMM_IV"/>
    <property type="match status" value="1"/>
</dbReference>
<dbReference type="Gene3D" id="3.40.120.10">
    <property type="entry name" value="Alpha-D-Glucose-1,6-Bisphosphate, subunit A, domain 3"/>
    <property type="match status" value="3"/>
</dbReference>
<dbReference type="InterPro" id="IPR005843">
    <property type="entry name" value="A-D-PHexomutase_C"/>
</dbReference>
<dbReference type="GO" id="GO:0005975">
    <property type="term" value="P:carbohydrate metabolic process"/>
    <property type="evidence" value="ECO:0007669"/>
    <property type="project" value="InterPro"/>
</dbReference>
<keyword evidence="4 7" id="KW-0479">Metal-binding</keyword>
<evidence type="ECO:0000313" key="12">
    <source>
        <dbReference type="EMBL" id="OLL14357.1"/>
    </source>
</evidence>
<dbReference type="Gene3D" id="3.30.310.50">
    <property type="entry name" value="Alpha-D-phosphohexomutase, C-terminal domain"/>
    <property type="match status" value="1"/>
</dbReference>
<organism evidence="12 13">
    <name type="scientific">Actinomyces oris</name>
    <dbReference type="NCBI Taxonomy" id="544580"/>
    <lineage>
        <taxon>Bacteria</taxon>
        <taxon>Bacillati</taxon>
        <taxon>Actinomycetota</taxon>
        <taxon>Actinomycetes</taxon>
        <taxon>Actinomycetales</taxon>
        <taxon>Actinomycetaceae</taxon>
        <taxon>Actinomyces</taxon>
    </lineage>
</organism>
<comment type="caution">
    <text evidence="12">The sequence shown here is derived from an EMBL/GenBank/DDBJ whole genome shotgun (WGS) entry which is preliminary data.</text>
</comment>
<dbReference type="EMBL" id="MSGO01000038">
    <property type="protein sequence ID" value="OLL14357.1"/>
    <property type="molecule type" value="Genomic_DNA"/>
</dbReference>
<dbReference type="SUPFAM" id="SSF55957">
    <property type="entry name" value="Phosphoglucomutase, C-terminal domain"/>
    <property type="match status" value="1"/>
</dbReference>
<dbReference type="GO" id="GO:0008973">
    <property type="term" value="F:phosphopentomutase activity"/>
    <property type="evidence" value="ECO:0007669"/>
    <property type="project" value="TreeGrafter"/>
</dbReference>
<evidence type="ECO:0000259" key="9">
    <source>
        <dbReference type="Pfam" id="PF02878"/>
    </source>
</evidence>
<dbReference type="PANTHER" id="PTHR45745:SF1">
    <property type="entry name" value="PHOSPHOGLUCOMUTASE 2B-RELATED"/>
    <property type="match status" value="1"/>
</dbReference>
<evidence type="ECO:0000256" key="4">
    <source>
        <dbReference type="ARBA" id="ARBA00022723"/>
    </source>
</evidence>
<dbReference type="GO" id="GO:0000287">
    <property type="term" value="F:magnesium ion binding"/>
    <property type="evidence" value="ECO:0007669"/>
    <property type="project" value="InterPro"/>
</dbReference>
<sequence>MTRGPEDVYDDVAVDAWIQDDPDPATRAELTELLSAARSHGEQAQAARRALSDAFSATLAFGTAGLRGRLGGGPNRMNRVVVIRAAAGLSAYLKDRLGEGFSVVIGYDARHNSEQFARDTAAVVTGAGGRAILFESHCPTPVLAFALRRLEADAGVMVTASHNPPQDNGYKVYLGGRAVTDSGQGAQIVPPYDSQIAAAIDAVGPVGSVPRPQSGWETVDPRIREEYIERAAQAARMTAPAPVRIVLTAMHGVGGATCREVLARAGFTDVVEVAEQFEPDPDFPTVAFPNPEEPGALDLALDKAREVDADLVIANDPDADRCSAAIPDEEAPGGWRQLTGDEVGALLGEQAAELAAFAGNGVLACSVVSSRLLRRIAQSHGLGFRRTLTGFKWISREPGLVFGYEEALGYCVDPAAVRDKDGISASVRLAVLTSVLKQQGRTLQDLLNRLAREHGLHATSPLSMRVEDLDIITSTMERLRSGGAPAKLAGSPVTTTVDLLDGVSDGNGGTLPPTNGLVWVTASDDRVVVRPSGTEPKLKCYCEVILPTNDTPVAQVRKAAAERLEAIKEDLRGILGIVA</sequence>
<dbReference type="Pfam" id="PF02880">
    <property type="entry name" value="PGM_PMM_III"/>
    <property type="match status" value="1"/>
</dbReference>
<dbReference type="InterPro" id="IPR005841">
    <property type="entry name" value="Alpha-D-phosphohexomutase_SF"/>
</dbReference>
<dbReference type="InterPro" id="IPR036900">
    <property type="entry name" value="A-D-PHexomutase_C_sf"/>
</dbReference>
<comment type="cofactor">
    <cofactor evidence="1">
        <name>Mg(2+)</name>
        <dbReference type="ChEBI" id="CHEBI:18420"/>
    </cofactor>
</comment>